<organism evidence="2 3">
    <name type="scientific">Nitrosopumilus oxyclinae</name>
    <dbReference type="NCBI Taxonomy" id="1959104"/>
    <lineage>
        <taxon>Archaea</taxon>
        <taxon>Nitrososphaerota</taxon>
        <taxon>Nitrososphaeria</taxon>
        <taxon>Nitrosopumilales</taxon>
        <taxon>Nitrosopumilaceae</taxon>
        <taxon>Nitrosopumilus</taxon>
    </lineage>
</organism>
<evidence type="ECO:0000256" key="1">
    <source>
        <dbReference type="SAM" id="Coils"/>
    </source>
</evidence>
<dbReference type="KEGG" id="nox:C5F49_00170"/>
<dbReference type="EMBL" id="CP026994">
    <property type="protein sequence ID" value="QLH03909.1"/>
    <property type="molecule type" value="Genomic_DNA"/>
</dbReference>
<keyword evidence="3" id="KW-1185">Reference proteome</keyword>
<evidence type="ECO:0000313" key="3">
    <source>
        <dbReference type="Proteomes" id="UP000509441"/>
    </source>
</evidence>
<evidence type="ECO:0000313" key="2">
    <source>
        <dbReference type="EMBL" id="QLH03909.1"/>
    </source>
</evidence>
<dbReference type="Proteomes" id="UP000509441">
    <property type="component" value="Chromosome"/>
</dbReference>
<accession>A0A7D5M573</accession>
<proteinExistence type="predicted"/>
<name>A0A7D5M573_9ARCH</name>
<dbReference type="OrthoDB" id="11910at2157"/>
<dbReference type="GeneID" id="56060301"/>
<feature type="coiled-coil region" evidence="1">
    <location>
        <begin position="176"/>
        <end position="207"/>
    </location>
</feature>
<dbReference type="RefSeq" id="WP_179362762.1">
    <property type="nucleotide sequence ID" value="NZ_CP026994.1"/>
</dbReference>
<sequence>MNSVISFALLILVASMAFGGITTSAYAADDPAILKIVKRTQEQISNQISDDSSDKIKKLFEEGTQQVESLEKSLANDDTSAANEHFLSAMKIFKEISRHLTTSASNVTSQDEVSSVKDTVQNPSNDLQRLQSYVDNLKTIAKKHDASINFSELDELFSKARQQISDHQFAQALDTIHEIKETIVDVNKELREKASEQESQRAKAYVQKYLEQLDRLIENAKNQGVSDEIIEKLEFAKDSLSSMDDPRQIIDEIRKIMSLKDQFELTKNDRLESRILQVEKTLSRLSQIDGVDEGDLLDARDTLENIKQNLNDGEFETANEQLRDLAKQLTEIKNSS</sequence>
<reference evidence="2 3" key="1">
    <citation type="submission" date="2018-02" db="EMBL/GenBank/DDBJ databases">
        <title>Complete genome of Nitrosopumilus oxyclinae HCE1.</title>
        <authorList>
            <person name="Qin W."/>
            <person name="Zheng Y."/>
            <person name="Stahl D.A."/>
        </authorList>
    </citation>
    <scope>NUCLEOTIDE SEQUENCE [LARGE SCALE GENOMIC DNA]</scope>
    <source>
        <strain evidence="2 3">HCE1</strain>
    </source>
</reference>
<protein>
    <submittedName>
        <fullName evidence="2">Uncharacterized protein</fullName>
    </submittedName>
</protein>
<keyword evidence="1" id="KW-0175">Coiled coil</keyword>
<dbReference type="AlphaFoldDB" id="A0A7D5M573"/>
<gene>
    <name evidence="2" type="ORF">C5F49_00170</name>
</gene>